<dbReference type="InterPro" id="IPR004670">
    <property type="entry name" value="NhaA"/>
</dbReference>
<sequence>MSSHDPTVRPEDHPDHRAQNHGNDTLRRGSYREALRVGEILRKETVGGLLLVAAALVAIVWANSPFADSYFALRDLEVGYEPWHLKLSLGTWAADGLLAIFFFLVGLELKREFVAGDLREFRKSVVPITAAVGGVVVPAAIYAAINLSDPETSGGWAIPTATDIAFAVAVLAIIGSHLPTSLRLFLLTLAVVDDLLAITIIAVFYSEDVSVQPLLLALIPFALYLFLAQRYRRFFGLRAPAAWLILLPLGVVVWALVHEAGIHATVAGVLLGFAVPVIRSQASGGPSAGPGLAEVFEHRFRPLSAGFAVPVFAFFSAGVAVGGWDGLTSALSAPVTLGIVAGLVLGKPIGIVGATWLVTKLTRARLDPAFQWIDLVGVALLAGIGFTVSLLIAELSFDPGSLPGDQAKVAILTASLLAATLASVLLRARNRRYREIERLESVDADHDGIPDVYEEDEARQDAAQEAEVRPDGSR</sequence>
<comment type="function">
    <text evidence="11">Na(+)/H(+) antiporter that extrudes sodium in exchange for external protons.</text>
</comment>
<comment type="similarity">
    <text evidence="11">Belongs to the NhaA Na(+)/H(+) (TC 2.A.33) antiporter family.</text>
</comment>
<feature type="region of interest" description="Disordered" evidence="12">
    <location>
        <begin position="1"/>
        <end position="25"/>
    </location>
</feature>
<keyword evidence="2 11" id="KW-0813">Transport</keyword>
<feature type="transmembrane region" description="Helical" evidence="11">
    <location>
        <begin position="409"/>
        <end position="428"/>
    </location>
</feature>
<feature type="transmembrane region" description="Helical" evidence="11">
    <location>
        <begin position="83"/>
        <end position="105"/>
    </location>
</feature>
<keyword evidence="5 11" id="KW-0812">Transmembrane</keyword>
<evidence type="ECO:0000256" key="1">
    <source>
        <dbReference type="ARBA" id="ARBA00004429"/>
    </source>
</evidence>
<dbReference type="Pfam" id="PF06965">
    <property type="entry name" value="Na_H_antiport_1"/>
    <property type="match status" value="1"/>
</dbReference>
<evidence type="ECO:0000313" key="13">
    <source>
        <dbReference type="EMBL" id="MFC4903190.1"/>
    </source>
</evidence>
<evidence type="ECO:0000256" key="6">
    <source>
        <dbReference type="ARBA" id="ARBA00022989"/>
    </source>
</evidence>
<protein>
    <recommendedName>
        <fullName evidence="11">Na(+)/H(+) antiporter NhaA</fullName>
    </recommendedName>
    <alternativeName>
        <fullName evidence="11">Sodium/proton antiporter NhaA</fullName>
    </alternativeName>
</protein>
<accession>A0ABV9TI96</accession>
<dbReference type="NCBIfam" id="TIGR00773">
    <property type="entry name" value="NhaA"/>
    <property type="match status" value="1"/>
</dbReference>
<dbReference type="HAMAP" id="MF_01844">
    <property type="entry name" value="NhaA"/>
    <property type="match status" value="1"/>
</dbReference>
<feature type="transmembrane region" description="Helical" evidence="11">
    <location>
        <begin position="370"/>
        <end position="397"/>
    </location>
</feature>
<evidence type="ECO:0000256" key="9">
    <source>
        <dbReference type="ARBA" id="ARBA00023136"/>
    </source>
</evidence>
<comment type="subcellular location">
    <subcellularLocation>
        <location evidence="1">Cell inner membrane</location>
        <topology evidence="1">Multi-pass membrane protein</topology>
    </subcellularLocation>
    <subcellularLocation>
        <location evidence="11">Cell membrane</location>
        <topology evidence="11">Multi-pass membrane protein</topology>
    </subcellularLocation>
</comment>
<feature type="transmembrane region" description="Helical" evidence="11">
    <location>
        <begin position="157"/>
        <end position="177"/>
    </location>
</feature>
<feature type="compositionally biased region" description="Basic and acidic residues" evidence="12">
    <location>
        <begin position="459"/>
        <end position="474"/>
    </location>
</feature>
<keyword evidence="10 11" id="KW-0739">Sodium transport</keyword>
<feature type="transmembrane region" description="Helical" evidence="11">
    <location>
        <begin position="262"/>
        <end position="282"/>
    </location>
</feature>
<keyword evidence="7 11" id="KW-0915">Sodium</keyword>
<gene>
    <name evidence="11 13" type="primary">nhaA</name>
    <name evidence="13" type="ORF">ACFPCS_06385</name>
</gene>
<feature type="transmembrane region" description="Helical" evidence="11">
    <location>
        <begin position="211"/>
        <end position="228"/>
    </location>
</feature>
<dbReference type="EMBL" id="JBHSIW010000007">
    <property type="protein sequence ID" value="MFC4903190.1"/>
    <property type="molecule type" value="Genomic_DNA"/>
</dbReference>
<dbReference type="RefSeq" id="WP_277550540.1">
    <property type="nucleotide sequence ID" value="NZ_JARAMH010000004.1"/>
</dbReference>
<proteinExistence type="inferred from homology"/>
<evidence type="ECO:0000256" key="2">
    <source>
        <dbReference type="ARBA" id="ARBA00022448"/>
    </source>
</evidence>
<evidence type="ECO:0000256" key="3">
    <source>
        <dbReference type="ARBA" id="ARBA00022449"/>
    </source>
</evidence>
<organism evidence="13 14">
    <name type="scientific">Kocuria oceani</name>
    <dbReference type="NCBI Taxonomy" id="988827"/>
    <lineage>
        <taxon>Bacteria</taxon>
        <taxon>Bacillati</taxon>
        <taxon>Actinomycetota</taxon>
        <taxon>Actinomycetes</taxon>
        <taxon>Micrococcales</taxon>
        <taxon>Micrococcaceae</taxon>
        <taxon>Kocuria</taxon>
    </lineage>
</organism>
<feature type="transmembrane region" description="Helical" evidence="11">
    <location>
        <begin position="125"/>
        <end position="145"/>
    </location>
</feature>
<dbReference type="Gene3D" id="1.20.1530.10">
    <property type="entry name" value="Na+/H+ antiporter like domain"/>
    <property type="match status" value="1"/>
</dbReference>
<keyword evidence="4 11" id="KW-1003">Cell membrane</keyword>
<reference evidence="14" key="1">
    <citation type="journal article" date="2019" name="Int. J. Syst. Evol. Microbiol.">
        <title>The Global Catalogue of Microorganisms (GCM) 10K type strain sequencing project: providing services to taxonomists for standard genome sequencing and annotation.</title>
        <authorList>
            <consortium name="The Broad Institute Genomics Platform"/>
            <consortium name="The Broad Institute Genome Sequencing Center for Infectious Disease"/>
            <person name="Wu L."/>
            <person name="Ma J."/>
        </authorList>
    </citation>
    <scope>NUCLEOTIDE SEQUENCE [LARGE SCALE GENOMIC DNA]</scope>
    <source>
        <strain evidence="14">CGMCC 4.6946</strain>
    </source>
</reference>
<keyword evidence="6 11" id="KW-1133">Transmembrane helix</keyword>
<keyword evidence="3 11" id="KW-0050">Antiport</keyword>
<feature type="transmembrane region" description="Helical" evidence="11">
    <location>
        <begin position="303"/>
        <end position="324"/>
    </location>
</feature>
<evidence type="ECO:0000256" key="11">
    <source>
        <dbReference type="HAMAP-Rule" id="MF_01844"/>
    </source>
</evidence>
<keyword evidence="14" id="KW-1185">Reference proteome</keyword>
<comment type="catalytic activity">
    <reaction evidence="11">
        <text>Na(+)(in) + 2 H(+)(out) = Na(+)(out) + 2 H(+)(in)</text>
        <dbReference type="Rhea" id="RHEA:29251"/>
        <dbReference type="ChEBI" id="CHEBI:15378"/>
        <dbReference type="ChEBI" id="CHEBI:29101"/>
    </reaction>
</comment>
<feature type="region of interest" description="Disordered" evidence="12">
    <location>
        <begin position="447"/>
        <end position="474"/>
    </location>
</feature>
<evidence type="ECO:0000313" key="14">
    <source>
        <dbReference type="Proteomes" id="UP001595797"/>
    </source>
</evidence>
<evidence type="ECO:0000256" key="4">
    <source>
        <dbReference type="ARBA" id="ARBA00022475"/>
    </source>
</evidence>
<dbReference type="PANTHER" id="PTHR30341:SF0">
    <property type="entry name" value="NA(+)_H(+) ANTIPORTER NHAA"/>
    <property type="match status" value="1"/>
</dbReference>
<comment type="caution">
    <text evidence="13">The sequence shown here is derived from an EMBL/GenBank/DDBJ whole genome shotgun (WGS) entry which is preliminary data.</text>
</comment>
<dbReference type="PANTHER" id="PTHR30341">
    <property type="entry name" value="SODIUM ION/PROTON ANTIPORTER NHAA-RELATED"/>
    <property type="match status" value="1"/>
</dbReference>
<keyword evidence="8 11" id="KW-0406">Ion transport</keyword>
<evidence type="ECO:0000256" key="5">
    <source>
        <dbReference type="ARBA" id="ARBA00022692"/>
    </source>
</evidence>
<dbReference type="InterPro" id="IPR023171">
    <property type="entry name" value="Na/H_antiporter_dom_sf"/>
</dbReference>
<feature type="transmembrane region" description="Helical" evidence="11">
    <location>
        <begin position="336"/>
        <end position="358"/>
    </location>
</feature>
<feature type="transmembrane region" description="Helical" evidence="11">
    <location>
        <begin position="184"/>
        <end position="205"/>
    </location>
</feature>
<feature type="transmembrane region" description="Helical" evidence="11">
    <location>
        <begin position="45"/>
        <end position="63"/>
    </location>
</feature>
<evidence type="ECO:0000256" key="8">
    <source>
        <dbReference type="ARBA" id="ARBA00023065"/>
    </source>
</evidence>
<keyword evidence="9 11" id="KW-0472">Membrane</keyword>
<name>A0ABV9TI96_9MICC</name>
<feature type="transmembrane region" description="Helical" evidence="11">
    <location>
        <begin position="235"/>
        <end position="256"/>
    </location>
</feature>
<evidence type="ECO:0000256" key="7">
    <source>
        <dbReference type="ARBA" id="ARBA00023053"/>
    </source>
</evidence>
<dbReference type="Proteomes" id="UP001595797">
    <property type="component" value="Unassembled WGS sequence"/>
</dbReference>
<evidence type="ECO:0000256" key="10">
    <source>
        <dbReference type="ARBA" id="ARBA00023201"/>
    </source>
</evidence>
<evidence type="ECO:0000256" key="12">
    <source>
        <dbReference type="SAM" id="MobiDB-lite"/>
    </source>
</evidence>